<gene>
    <name evidence="10" type="ORF">AB1Y20_011613</name>
</gene>
<evidence type="ECO:0000256" key="7">
    <source>
        <dbReference type="RuleBase" id="RU362106"/>
    </source>
</evidence>
<sequence>MAPLAPRLPLLPLLLARPSPLLPLRAGSRALHSRKPVLSFPFSRVAPRASPLSMGITPARALAGRAAPSRERPKAKQSLGQNFLEDSSVAQRIVRALVAPVAGEGGGRVVEMGPGQGALTSHLLAAHPGMLAVEIDKRMVALLRAQLPALELRHMDFLALELDALAAERGGALALISNTPFYLTSQLLFKLVASAEVVEEAILTMQVEVAEKVLARPGSKQYGILSVMLQLFGRPARVFDIPPEAFSPAPKCHVAVVRFHPTAVPLGREHAFSRQQREKVLALLKLTFEHRRKMLRVTLKKLLPDAATAPPDDLLAKRPEQLEPQDFLVLADFIFGEDTATATQEDALARMSAAHASPSWQPHKAGWVKSSNKAAKRPLALGEYPRRGNDTE</sequence>
<keyword evidence="4 6" id="KW-0949">S-adenosyl-L-methionine</keyword>
<dbReference type="Gene3D" id="3.40.50.150">
    <property type="entry name" value="Vaccinia Virus protein VP39"/>
    <property type="match status" value="1"/>
</dbReference>
<keyword evidence="11" id="KW-1185">Reference proteome</keyword>
<dbReference type="HAMAP" id="MF_00607">
    <property type="entry name" value="16SrRNA_methyltr_A"/>
    <property type="match status" value="1"/>
</dbReference>
<feature type="binding site" evidence="6">
    <location>
        <position position="178"/>
    </location>
    <ligand>
        <name>S-adenosyl-L-methionine</name>
        <dbReference type="ChEBI" id="CHEBI:59789"/>
    </ligand>
</feature>
<dbReference type="InterPro" id="IPR029063">
    <property type="entry name" value="SAM-dependent_MTases_sf"/>
</dbReference>
<organism evidence="10 11">
    <name type="scientific">Prymnesium parvum</name>
    <name type="common">Toxic golden alga</name>
    <dbReference type="NCBI Taxonomy" id="97485"/>
    <lineage>
        <taxon>Eukaryota</taxon>
        <taxon>Haptista</taxon>
        <taxon>Haptophyta</taxon>
        <taxon>Prymnesiophyceae</taxon>
        <taxon>Prymnesiales</taxon>
        <taxon>Prymnesiaceae</taxon>
        <taxon>Prymnesium</taxon>
    </lineage>
</organism>
<proteinExistence type="inferred from homology"/>
<evidence type="ECO:0000313" key="10">
    <source>
        <dbReference type="EMBL" id="KAL1499408.1"/>
    </source>
</evidence>
<dbReference type="GO" id="GO:0003723">
    <property type="term" value="F:RNA binding"/>
    <property type="evidence" value="ECO:0007669"/>
    <property type="project" value="UniProtKB-UniRule"/>
</dbReference>
<evidence type="ECO:0000256" key="5">
    <source>
        <dbReference type="ARBA" id="ARBA00022884"/>
    </source>
</evidence>
<feature type="binding site" evidence="6">
    <location>
        <position position="134"/>
    </location>
    <ligand>
        <name>S-adenosyl-L-methionine</name>
        <dbReference type="ChEBI" id="CHEBI:59789"/>
    </ligand>
</feature>
<dbReference type="EC" id="2.1.1.-" evidence="7"/>
<feature type="binding site" evidence="6">
    <location>
        <position position="156"/>
    </location>
    <ligand>
        <name>S-adenosyl-L-methionine</name>
        <dbReference type="ChEBI" id="CHEBI:59789"/>
    </ligand>
</feature>
<dbReference type="PROSITE" id="PS01131">
    <property type="entry name" value="RRNA_A_DIMETH"/>
    <property type="match status" value="1"/>
</dbReference>
<dbReference type="PANTHER" id="PTHR11727">
    <property type="entry name" value="DIMETHYLADENOSINE TRANSFERASE"/>
    <property type="match status" value="1"/>
</dbReference>
<dbReference type="InterPro" id="IPR023165">
    <property type="entry name" value="rRNA_Ade_diMease-like_C"/>
</dbReference>
<dbReference type="Pfam" id="PF00398">
    <property type="entry name" value="RrnaAD"/>
    <property type="match status" value="1"/>
</dbReference>
<dbReference type="SUPFAM" id="SSF53335">
    <property type="entry name" value="S-adenosyl-L-methionine-dependent methyltransferases"/>
    <property type="match status" value="1"/>
</dbReference>
<dbReference type="AlphaFoldDB" id="A0AB34IKH3"/>
<dbReference type="InterPro" id="IPR001737">
    <property type="entry name" value="KsgA/Erm"/>
</dbReference>
<comment type="caution">
    <text evidence="10">The sequence shown here is derived from an EMBL/GenBank/DDBJ whole genome shotgun (WGS) entry which is preliminary data.</text>
</comment>
<evidence type="ECO:0000256" key="2">
    <source>
        <dbReference type="ARBA" id="ARBA00022603"/>
    </source>
</evidence>
<dbReference type="InterPro" id="IPR020596">
    <property type="entry name" value="rRNA_Ade_Mease_Trfase_CS"/>
</dbReference>
<keyword evidence="1 7" id="KW-0698">rRNA processing</keyword>
<dbReference type="SMART" id="SM00650">
    <property type="entry name" value="rADc"/>
    <property type="match status" value="1"/>
</dbReference>
<evidence type="ECO:0000256" key="3">
    <source>
        <dbReference type="ARBA" id="ARBA00022679"/>
    </source>
</evidence>
<dbReference type="Proteomes" id="UP001515480">
    <property type="component" value="Unassembled WGS sequence"/>
</dbReference>
<reference evidence="10 11" key="1">
    <citation type="journal article" date="2024" name="Science">
        <title>Giant polyketide synthase enzymes in the biosynthesis of giant marine polyether toxins.</title>
        <authorList>
            <person name="Fallon T.R."/>
            <person name="Shende V.V."/>
            <person name="Wierzbicki I.H."/>
            <person name="Pendleton A.L."/>
            <person name="Watervoot N.F."/>
            <person name="Auber R.P."/>
            <person name="Gonzalez D.J."/>
            <person name="Wisecaver J.H."/>
            <person name="Moore B.S."/>
        </authorList>
    </citation>
    <scope>NUCLEOTIDE SEQUENCE [LARGE SCALE GENOMIC DNA]</scope>
    <source>
        <strain evidence="10 11">12B1</strain>
    </source>
</reference>
<keyword evidence="2 6" id="KW-0489">Methyltransferase</keyword>
<protein>
    <recommendedName>
        <fullName evidence="7">rRNA adenine N(6)-methyltransferase</fullName>
        <ecNumber evidence="7">2.1.1.-</ecNumber>
    </recommendedName>
</protein>
<evidence type="ECO:0000256" key="6">
    <source>
        <dbReference type="PROSITE-ProRule" id="PRU01026"/>
    </source>
</evidence>
<accession>A0AB34IKH3</accession>
<dbReference type="GO" id="GO:0000179">
    <property type="term" value="F:rRNA (adenine-N6,N6-)-dimethyltransferase activity"/>
    <property type="evidence" value="ECO:0007669"/>
    <property type="project" value="UniProtKB-UniRule"/>
</dbReference>
<feature type="binding site" evidence="6">
    <location>
        <position position="84"/>
    </location>
    <ligand>
        <name>S-adenosyl-L-methionine</name>
        <dbReference type="ChEBI" id="CHEBI:59789"/>
    </ligand>
</feature>
<evidence type="ECO:0000313" key="11">
    <source>
        <dbReference type="Proteomes" id="UP001515480"/>
    </source>
</evidence>
<keyword evidence="5 6" id="KW-0694">RNA-binding</keyword>
<feature type="region of interest" description="Disordered" evidence="8">
    <location>
        <begin position="353"/>
        <end position="392"/>
    </location>
</feature>
<dbReference type="InterPro" id="IPR020598">
    <property type="entry name" value="rRNA_Ade_methylase_Trfase_N"/>
</dbReference>
<dbReference type="PANTHER" id="PTHR11727:SF18">
    <property type="entry name" value="RRNA ADENINE N(6)-METHYLTRANSFERASE"/>
    <property type="match status" value="1"/>
</dbReference>
<feature type="binding site" evidence="6">
    <location>
        <position position="113"/>
    </location>
    <ligand>
        <name>S-adenosyl-L-methionine</name>
        <dbReference type="ChEBI" id="CHEBI:59789"/>
    </ligand>
</feature>
<dbReference type="PROSITE" id="PS51689">
    <property type="entry name" value="SAM_RNA_A_N6_MT"/>
    <property type="match status" value="1"/>
</dbReference>
<evidence type="ECO:0000256" key="8">
    <source>
        <dbReference type="SAM" id="MobiDB-lite"/>
    </source>
</evidence>
<feature type="binding site" evidence="6">
    <location>
        <position position="82"/>
    </location>
    <ligand>
        <name>S-adenosyl-L-methionine</name>
        <dbReference type="ChEBI" id="CHEBI:59789"/>
    </ligand>
</feature>
<feature type="domain" description="Ribosomal RNA adenine methylase transferase N-terminal" evidence="9">
    <location>
        <begin position="93"/>
        <end position="263"/>
    </location>
</feature>
<dbReference type="EMBL" id="JBGBPQ010000025">
    <property type="protein sequence ID" value="KAL1499408.1"/>
    <property type="molecule type" value="Genomic_DNA"/>
</dbReference>
<comment type="similarity">
    <text evidence="6 7">Belongs to the class I-like SAM-binding methyltransferase superfamily. rRNA adenine N(6)-methyltransferase family.</text>
</comment>
<dbReference type="Gene3D" id="1.10.8.100">
    <property type="entry name" value="Ribosomal RNA adenine dimethylase-like, domain 2"/>
    <property type="match status" value="1"/>
</dbReference>
<dbReference type="InterPro" id="IPR011530">
    <property type="entry name" value="rRNA_adenine_dimethylase"/>
</dbReference>
<name>A0AB34IKH3_PRYPA</name>
<evidence type="ECO:0000256" key="4">
    <source>
        <dbReference type="ARBA" id="ARBA00022691"/>
    </source>
</evidence>
<evidence type="ECO:0000256" key="1">
    <source>
        <dbReference type="ARBA" id="ARBA00022552"/>
    </source>
</evidence>
<evidence type="ECO:0000259" key="9">
    <source>
        <dbReference type="SMART" id="SM00650"/>
    </source>
</evidence>
<dbReference type="NCBIfam" id="TIGR00755">
    <property type="entry name" value="ksgA"/>
    <property type="match status" value="1"/>
</dbReference>
<keyword evidence="3 6" id="KW-0808">Transferase</keyword>